<evidence type="ECO:0000313" key="1">
    <source>
        <dbReference type="EMBL" id="KIM23261.1"/>
    </source>
</evidence>
<sequence>MPKLTSVIFIQCSRCRASWRKGAEVFAVLRALDLSPNISSIELPPIQEISLRNELKYSQNLNTLRLHGFWPARELESLLQISSTPLITLDVEVSCPRLNLQITVVNINRSTLIPRVYRKIYPGYRH</sequence>
<accession>A0A0C3AVH7</accession>
<dbReference type="HOGENOM" id="CLU_1982947_0_0_1"/>
<reference evidence="2" key="2">
    <citation type="submission" date="2015-01" db="EMBL/GenBank/DDBJ databases">
        <title>Evolutionary Origins and Diversification of the Mycorrhizal Mutualists.</title>
        <authorList>
            <consortium name="DOE Joint Genome Institute"/>
            <consortium name="Mycorrhizal Genomics Consortium"/>
            <person name="Kohler A."/>
            <person name="Kuo A."/>
            <person name="Nagy L.G."/>
            <person name="Floudas D."/>
            <person name="Copeland A."/>
            <person name="Barry K.W."/>
            <person name="Cichocki N."/>
            <person name="Veneault-Fourrey C."/>
            <person name="LaButti K."/>
            <person name="Lindquist E.A."/>
            <person name="Lipzen A."/>
            <person name="Lundell T."/>
            <person name="Morin E."/>
            <person name="Murat C."/>
            <person name="Riley R."/>
            <person name="Ohm R."/>
            <person name="Sun H."/>
            <person name="Tunlid A."/>
            <person name="Henrissat B."/>
            <person name="Grigoriev I.V."/>
            <person name="Hibbett D.S."/>
            <person name="Martin F."/>
        </authorList>
    </citation>
    <scope>NUCLEOTIDE SEQUENCE [LARGE SCALE GENOMIC DNA]</scope>
    <source>
        <strain evidence="2">MAFF 305830</strain>
    </source>
</reference>
<name>A0A0C3AVH7_SERVB</name>
<keyword evidence="2" id="KW-1185">Reference proteome</keyword>
<dbReference type="AlphaFoldDB" id="A0A0C3AVH7"/>
<reference evidence="1 2" key="1">
    <citation type="submission" date="2014-04" db="EMBL/GenBank/DDBJ databases">
        <authorList>
            <consortium name="DOE Joint Genome Institute"/>
            <person name="Kuo A."/>
            <person name="Zuccaro A."/>
            <person name="Kohler A."/>
            <person name="Nagy L.G."/>
            <person name="Floudas D."/>
            <person name="Copeland A."/>
            <person name="Barry K.W."/>
            <person name="Cichocki N."/>
            <person name="Veneault-Fourrey C."/>
            <person name="LaButti K."/>
            <person name="Lindquist E.A."/>
            <person name="Lipzen A."/>
            <person name="Lundell T."/>
            <person name="Morin E."/>
            <person name="Murat C."/>
            <person name="Sun H."/>
            <person name="Tunlid A."/>
            <person name="Henrissat B."/>
            <person name="Grigoriev I.V."/>
            <person name="Hibbett D.S."/>
            <person name="Martin F."/>
            <person name="Nordberg H.P."/>
            <person name="Cantor M.N."/>
            <person name="Hua S.X."/>
        </authorList>
    </citation>
    <scope>NUCLEOTIDE SEQUENCE [LARGE SCALE GENOMIC DNA]</scope>
    <source>
        <strain evidence="1 2">MAFF 305830</strain>
    </source>
</reference>
<dbReference type="EMBL" id="KN824340">
    <property type="protein sequence ID" value="KIM23261.1"/>
    <property type="molecule type" value="Genomic_DNA"/>
</dbReference>
<evidence type="ECO:0000313" key="2">
    <source>
        <dbReference type="Proteomes" id="UP000054097"/>
    </source>
</evidence>
<organism evidence="1 2">
    <name type="scientific">Serendipita vermifera MAFF 305830</name>
    <dbReference type="NCBI Taxonomy" id="933852"/>
    <lineage>
        <taxon>Eukaryota</taxon>
        <taxon>Fungi</taxon>
        <taxon>Dikarya</taxon>
        <taxon>Basidiomycota</taxon>
        <taxon>Agaricomycotina</taxon>
        <taxon>Agaricomycetes</taxon>
        <taxon>Sebacinales</taxon>
        <taxon>Serendipitaceae</taxon>
        <taxon>Serendipita</taxon>
    </lineage>
</organism>
<gene>
    <name evidence="1" type="ORF">M408DRAFT_265219</name>
</gene>
<protein>
    <submittedName>
        <fullName evidence="1">Uncharacterized protein</fullName>
    </submittedName>
</protein>
<proteinExistence type="predicted"/>
<dbReference type="Proteomes" id="UP000054097">
    <property type="component" value="Unassembled WGS sequence"/>
</dbReference>